<reference evidence="1" key="1">
    <citation type="submission" date="2024-07" db="EMBL/GenBank/DDBJ databases">
        <authorList>
            <person name="Li J."/>
            <person name="Wei H."/>
            <person name="Ma J."/>
        </authorList>
    </citation>
    <scope>NUCLEOTIDE SEQUENCE</scope>
    <source>
        <strain evidence="1">AMU7</strain>
    </source>
</reference>
<evidence type="ECO:0000313" key="1">
    <source>
        <dbReference type="EMBL" id="XDV70345.1"/>
    </source>
</evidence>
<organism evidence="1">
    <name type="scientific">Paenarthrobacter sp. AMU7</name>
    <dbReference type="NCBI Taxonomy" id="3162492"/>
    <lineage>
        <taxon>Bacteria</taxon>
        <taxon>Bacillati</taxon>
        <taxon>Actinomycetota</taxon>
        <taxon>Actinomycetes</taxon>
        <taxon>Micrococcales</taxon>
        <taxon>Micrococcaceae</taxon>
        <taxon>Paenarthrobacter</taxon>
    </lineage>
</organism>
<sequence length="57" mass="5742">MKVVHEPGIIAGKAGPTLFAALRRGTAAAGNMRAVPRTVDLGMAQAPQTGDNAQAQG</sequence>
<protein>
    <submittedName>
        <fullName evidence="1">Uncharacterized protein</fullName>
    </submittedName>
</protein>
<dbReference type="EMBL" id="CP165735">
    <property type="protein sequence ID" value="XDV70345.1"/>
    <property type="molecule type" value="Genomic_DNA"/>
</dbReference>
<proteinExistence type="predicted"/>
<dbReference type="AlphaFoldDB" id="A0AB39YL65"/>
<accession>A0AB39YL65</accession>
<name>A0AB39YL65_9MICC</name>
<gene>
    <name evidence="1" type="ORF">ABQM86_15435</name>
</gene>